<sequence length="120" mass="13251">MAVKGAHPVSTGYPNAIRRGLPWESRVDLPAVGIDALTDHVNTKPAGHSDMSRLISHLHRTLDTRHNNESRREARCPLRAEESRFDLAVLTNSIVEVDSSNDSGILSLLKAGHQQYESCQ</sequence>
<comment type="caution">
    <text evidence="1">The sequence shown here is derived from an EMBL/GenBank/DDBJ whole genome shotgun (WGS) entry which is preliminary data.</text>
</comment>
<protein>
    <submittedName>
        <fullName evidence="1">Uncharacterized protein</fullName>
    </submittedName>
</protein>
<evidence type="ECO:0000313" key="1">
    <source>
        <dbReference type="EMBL" id="KAA6408042.1"/>
    </source>
</evidence>
<name>A0A5M8PHD5_9LECA</name>
<proteinExistence type="predicted"/>
<evidence type="ECO:0000313" key="2">
    <source>
        <dbReference type="Proteomes" id="UP000324767"/>
    </source>
</evidence>
<accession>A0A5M8PHD5</accession>
<dbReference type="AlphaFoldDB" id="A0A5M8PHD5"/>
<gene>
    <name evidence="1" type="ORF">FRX48_08393</name>
</gene>
<dbReference type="Proteomes" id="UP000324767">
    <property type="component" value="Unassembled WGS sequence"/>
</dbReference>
<dbReference type="EMBL" id="VXIT01000015">
    <property type="protein sequence ID" value="KAA6408042.1"/>
    <property type="molecule type" value="Genomic_DNA"/>
</dbReference>
<reference evidence="1 2" key="1">
    <citation type="submission" date="2019-09" db="EMBL/GenBank/DDBJ databases">
        <title>The hologenome of the rock-dwelling lichen Lasallia pustulata.</title>
        <authorList>
            <person name="Greshake Tzovaras B."/>
            <person name="Segers F."/>
            <person name="Bicker A."/>
            <person name="Dal Grande F."/>
            <person name="Otte J."/>
            <person name="Hankeln T."/>
            <person name="Schmitt I."/>
            <person name="Ebersberger I."/>
        </authorList>
    </citation>
    <scope>NUCLEOTIDE SEQUENCE [LARGE SCALE GENOMIC DNA]</scope>
    <source>
        <strain evidence="1">A1-1</strain>
    </source>
</reference>
<organism evidence="1 2">
    <name type="scientific">Lasallia pustulata</name>
    <dbReference type="NCBI Taxonomy" id="136370"/>
    <lineage>
        <taxon>Eukaryota</taxon>
        <taxon>Fungi</taxon>
        <taxon>Dikarya</taxon>
        <taxon>Ascomycota</taxon>
        <taxon>Pezizomycotina</taxon>
        <taxon>Lecanoromycetes</taxon>
        <taxon>OSLEUM clade</taxon>
        <taxon>Umbilicariomycetidae</taxon>
        <taxon>Umbilicariales</taxon>
        <taxon>Umbilicariaceae</taxon>
        <taxon>Lasallia</taxon>
    </lineage>
</organism>